<comment type="caution">
    <text evidence="5">The sequence shown here is derived from an EMBL/GenBank/DDBJ whole genome shotgun (WGS) entry which is preliminary data.</text>
</comment>
<keyword evidence="2" id="KW-0378">Hydrolase</keyword>
<comment type="similarity">
    <text evidence="1">Belongs to the glycosyl hydrolase 13 family.</text>
</comment>
<feature type="domain" description="Glycosyl hydrolase family 13 catalytic" evidence="4">
    <location>
        <begin position="26"/>
        <end position="417"/>
    </location>
</feature>
<dbReference type="Gene3D" id="3.90.400.10">
    <property type="entry name" value="Oligo-1,6-glucosidase, Domain 2"/>
    <property type="match status" value="1"/>
</dbReference>
<dbReference type="AlphaFoldDB" id="A0A558J4L6"/>
<evidence type="ECO:0000259" key="4">
    <source>
        <dbReference type="SMART" id="SM00642"/>
    </source>
</evidence>
<dbReference type="Pfam" id="PF00128">
    <property type="entry name" value="Alpha-amylase"/>
    <property type="match status" value="1"/>
</dbReference>
<dbReference type="EMBL" id="VNFE01000005">
    <property type="protein sequence ID" value="TVU88588.1"/>
    <property type="molecule type" value="Genomic_DNA"/>
</dbReference>
<dbReference type="Gene3D" id="2.60.40.1180">
    <property type="entry name" value="Golgi alpha-mannosidase II"/>
    <property type="match status" value="1"/>
</dbReference>
<dbReference type="SUPFAM" id="SSF51445">
    <property type="entry name" value="(Trans)glycosidases"/>
    <property type="match status" value="1"/>
</dbReference>
<dbReference type="InterPro" id="IPR017853">
    <property type="entry name" value="GH"/>
</dbReference>
<dbReference type="InterPro" id="IPR006047">
    <property type="entry name" value="GH13_cat_dom"/>
</dbReference>
<dbReference type="InterPro" id="IPR045857">
    <property type="entry name" value="O16G_dom_2"/>
</dbReference>
<sequence length="568" mass="63915">MMQTPSTSHYVGSQGADWWRGAVIYQIYPRSFMDSNGGSTGKGIGDLKGVIDKLDYIASLNVDAIWLSPFFTSPMKDFGYDISNYRDVDPMFGTLDDFDRLVEAAHARGLKVTIDQVMSHTSDQHAWFEESRQSRDNPKADWYVWADPQADGAPPTNWQSVFGGSAWQWDTRRCQYYLHNFLASQPDLNFRTPAVVDAMLEEVRFWLERGVDGFRLDAVNFCTHGELKDNPPRQEITESFLGVRPDNPYGYQLHQYDKTQPENLVFLERLRALLDEYPGTTSVGEVGDDDALGVMAEYSQGGKRLHMCYSFNLLTDKADPSYLHETLTEMEARIGDGWPCWALGNHDVTRLATRWQAEGLLDKLRLYMVFLLSQRGSVCLYQGEELGLPEAELTFEQLVDPAGITFWPAYKGRDGCRTPHPWEADARHAGFSSAAPWLPVPEAHASLAVDQQDDDVDSLLNAYRGFLAFRRTQSALVKGDVLYHPVRDEVLCLERTYQQTRLLVALNFSGQTVTRAAPEGAEAIAGAPTWLNGEWQEGALTLPQLSLPPYGVAIARCPQSQEDAPWDV</sequence>
<dbReference type="GO" id="GO:0004556">
    <property type="term" value="F:alpha-amylase activity"/>
    <property type="evidence" value="ECO:0007669"/>
    <property type="project" value="TreeGrafter"/>
</dbReference>
<evidence type="ECO:0000256" key="3">
    <source>
        <dbReference type="ARBA" id="ARBA00023295"/>
    </source>
</evidence>
<dbReference type="InterPro" id="IPR013780">
    <property type="entry name" value="Glyco_hydro_b"/>
</dbReference>
<dbReference type="PANTHER" id="PTHR10357:SF179">
    <property type="entry name" value="NEUTRAL AND BASIC AMINO ACID TRANSPORT PROTEIN RBAT"/>
    <property type="match status" value="1"/>
</dbReference>
<proteinExistence type="inferred from homology"/>
<dbReference type="FunFam" id="3.90.400.10:FF:000002">
    <property type="entry name" value="Sucrose isomerase"/>
    <property type="match status" value="1"/>
</dbReference>
<evidence type="ECO:0000256" key="2">
    <source>
        <dbReference type="ARBA" id="ARBA00022801"/>
    </source>
</evidence>
<dbReference type="Gene3D" id="3.20.20.80">
    <property type="entry name" value="Glycosidases"/>
    <property type="match status" value="1"/>
</dbReference>
<organism evidence="5 6">
    <name type="scientific">Vreelandella titanicae</name>
    <dbReference type="NCBI Taxonomy" id="664683"/>
    <lineage>
        <taxon>Bacteria</taxon>
        <taxon>Pseudomonadati</taxon>
        <taxon>Pseudomonadota</taxon>
        <taxon>Gammaproteobacteria</taxon>
        <taxon>Oceanospirillales</taxon>
        <taxon>Halomonadaceae</taxon>
        <taxon>Vreelandella</taxon>
    </lineage>
</organism>
<dbReference type="GO" id="GO:0009313">
    <property type="term" value="P:oligosaccharide catabolic process"/>
    <property type="evidence" value="ECO:0007669"/>
    <property type="project" value="TreeGrafter"/>
</dbReference>
<gene>
    <name evidence="5" type="ORF">FQP89_16180</name>
</gene>
<keyword evidence="3" id="KW-0326">Glycosidase</keyword>
<evidence type="ECO:0000313" key="6">
    <source>
        <dbReference type="Proteomes" id="UP000317288"/>
    </source>
</evidence>
<dbReference type="RefSeq" id="WP_144813045.1">
    <property type="nucleotide sequence ID" value="NZ_VNFE01000005.1"/>
</dbReference>
<accession>A0A558J4L6</accession>
<reference evidence="5 6" key="1">
    <citation type="submission" date="2019-07" db="EMBL/GenBank/DDBJ databases">
        <title>Diversity of Bacteria from Kongsfjorden, Arctic.</title>
        <authorList>
            <person name="Yu Y."/>
        </authorList>
    </citation>
    <scope>NUCLEOTIDE SEQUENCE [LARGE SCALE GENOMIC DNA]</scope>
    <source>
        <strain evidence="5 6">SM1922</strain>
    </source>
</reference>
<dbReference type="SUPFAM" id="SSF51011">
    <property type="entry name" value="Glycosyl hydrolase domain"/>
    <property type="match status" value="1"/>
</dbReference>
<dbReference type="CDD" id="cd11330">
    <property type="entry name" value="AmyAc_OligoGlu"/>
    <property type="match status" value="1"/>
</dbReference>
<dbReference type="Proteomes" id="UP000317288">
    <property type="component" value="Unassembled WGS sequence"/>
</dbReference>
<dbReference type="PANTHER" id="PTHR10357">
    <property type="entry name" value="ALPHA-AMYLASE FAMILY MEMBER"/>
    <property type="match status" value="1"/>
</dbReference>
<dbReference type="SMART" id="SM00642">
    <property type="entry name" value="Aamy"/>
    <property type="match status" value="1"/>
</dbReference>
<evidence type="ECO:0000256" key="1">
    <source>
        <dbReference type="ARBA" id="ARBA00008061"/>
    </source>
</evidence>
<protein>
    <submittedName>
        <fullName evidence="5">Alpha-glucosidase</fullName>
    </submittedName>
</protein>
<name>A0A558J4L6_9GAMM</name>
<evidence type="ECO:0000313" key="5">
    <source>
        <dbReference type="EMBL" id="TVU88588.1"/>
    </source>
</evidence>